<sequence length="581" mass="66331">MKKLNVLLVIICIVSLVLAINLNLNIELRQWLKDHFEQHAVVPSTNEVILATGNQILVDDLSEAVLGKMADDGHVFMKLRWFKDLNWTFHYDAEKGQLNLVGKDQFVTIMDDGSVTWNGVAVENTVSMQMINGERYLAMDEWQNIDVNGRLDLTMQYDEARRMLIFGIGTPNDVLKSGKGIYRSPDDVSDHLNVVEEMTQFKALFTGPDFVEKIETNQTVYAQAIDDAVAMVVTKSGNVGYISLDAVAFHETEMVEQNKTEPVHMIWEYVGQHNPNVNKITNLVGINVVSPTWYEMEDAFGNFTDKSGDRYLEWAKEQGYEIWPLITNRFDPDLTHEFLASSDARMNFIEQIVSISLAKNYDGINIDFENIYLEDRDALSNFINELSWYLKPLDITLSMDVTVIAESDNWSKCFDRAVLGRIVDYLVVMTYDEYWSSSPISGPVASYDWAERSLKVIAELVPSEKMIMGIPLYTRVWSEKPNAEAIDQMSVSSTAIGIATQDALIEEKGLSPTWSDIDRLYFVSYVEDDLIKKIWIENIETIVHKIKLSESMSLGGYAFWRRGFEAENFFRTLQTELNAEK</sequence>
<organism evidence="2 3">
    <name type="scientific">Fusibacter paucivorans</name>
    <dbReference type="NCBI Taxonomy" id="76009"/>
    <lineage>
        <taxon>Bacteria</taxon>
        <taxon>Bacillati</taxon>
        <taxon>Bacillota</taxon>
        <taxon>Clostridia</taxon>
        <taxon>Eubacteriales</taxon>
        <taxon>Eubacteriales Family XII. Incertae Sedis</taxon>
        <taxon>Fusibacter</taxon>
    </lineage>
</organism>
<dbReference type="Gene3D" id="3.20.20.80">
    <property type="entry name" value="Glycosidases"/>
    <property type="match status" value="1"/>
</dbReference>
<name>A0ABS5PTD9_9FIRM</name>
<keyword evidence="3" id="KW-1185">Reference proteome</keyword>
<dbReference type="InterPro" id="IPR011583">
    <property type="entry name" value="Chitinase_II/V-like_cat"/>
</dbReference>
<dbReference type="SMART" id="SM00636">
    <property type="entry name" value="Glyco_18"/>
    <property type="match status" value="1"/>
</dbReference>
<evidence type="ECO:0000259" key="1">
    <source>
        <dbReference type="PROSITE" id="PS51910"/>
    </source>
</evidence>
<dbReference type="InterPro" id="IPR017853">
    <property type="entry name" value="GH"/>
</dbReference>
<dbReference type="Pfam" id="PF00704">
    <property type="entry name" value="Glyco_hydro_18"/>
    <property type="match status" value="1"/>
</dbReference>
<reference evidence="2 3" key="1">
    <citation type="submission" date="2021-05" db="EMBL/GenBank/DDBJ databases">
        <title>Fusibacter ferrireducens sp. nov., an anaerobic, sulfur- and Fe-reducing bacterium isolated from the mangrove sediment.</title>
        <authorList>
            <person name="Qiu D."/>
        </authorList>
    </citation>
    <scope>NUCLEOTIDE SEQUENCE [LARGE SCALE GENOMIC DNA]</scope>
    <source>
        <strain evidence="2 3">DSM 12116</strain>
    </source>
</reference>
<proteinExistence type="predicted"/>
<dbReference type="PROSITE" id="PS51910">
    <property type="entry name" value="GH18_2"/>
    <property type="match status" value="1"/>
</dbReference>
<dbReference type="InterPro" id="IPR001223">
    <property type="entry name" value="Glyco_hydro18_cat"/>
</dbReference>
<dbReference type="Gene3D" id="3.10.50.10">
    <property type="match status" value="1"/>
</dbReference>
<evidence type="ECO:0000313" key="3">
    <source>
        <dbReference type="Proteomes" id="UP000746471"/>
    </source>
</evidence>
<dbReference type="PANTHER" id="PTHR46066">
    <property type="entry name" value="CHITINASE DOMAIN-CONTAINING PROTEIN 1 FAMILY MEMBER"/>
    <property type="match status" value="1"/>
</dbReference>
<dbReference type="RefSeq" id="WP_213238038.1">
    <property type="nucleotide sequence ID" value="NZ_JAHBCL010000033.1"/>
</dbReference>
<dbReference type="PANTHER" id="PTHR46066:SF2">
    <property type="entry name" value="CHITINASE DOMAIN-CONTAINING PROTEIN 1"/>
    <property type="match status" value="1"/>
</dbReference>
<dbReference type="Proteomes" id="UP000746471">
    <property type="component" value="Unassembled WGS sequence"/>
</dbReference>
<dbReference type="InterPro" id="IPR029070">
    <property type="entry name" value="Chitinase_insertion_sf"/>
</dbReference>
<gene>
    <name evidence="2" type="ORF">KHM83_15930</name>
</gene>
<protein>
    <recommendedName>
        <fullName evidence="1">GH18 domain-containing protein</fullName>
    </recommendedName>
</protein>
<comment type="caution">
    <text evidence="2">The sequence shown here is derived from an EMBL/GenBank/DDBJ whole genome shotgun (WGS) entry which is preliminary data.</text>
</comment>
<dbReference type="SUPFAM" id="SSF51445">
    <property type="entry name" value="(Trans)glycosidases"/>
    <property type="match status" value="1"/>
</dbReference>
<feature type="domain" description="GH18" evidence="1">
    <location>
        <begin position="264"/>
        <end position="580"/>
    </location>
</feature>
<accession>A0ABS5PTD9</accession>
<dbReference type="EMBL" id="JAHBCL010000033">
    <property type="protein sequence ID" value="MBS7528177.1"/>
    <property type="molecule type" value="Genomic_DNA"/>
</dbReference>
<evidence type="ECO:0000313" key="2">
    <source>
        <dbReference type="EMBL" id="MBS7528177.1"/>
    </source>
</evidence>